<organism evidence="2 3">
    <name type="scientific">Shigella phage Sf25</name>
    <dbReference type="NCBI Taxonomy" id="2024310"/>
    <lineage>
        <taxon>Viruses</taxon>
        <taxon>Duplodnaviria</taxon>
        <taxon>Heunggongvirae</taxon>
        <taxon>Uroviricota</taxon>
        <taxon>Caudoviricetes</taxon>
        <taxon>Pantevenvirales</taxon>
        <taxon>Straboviridae</taxon>
        <taxon>Tevenvirinae</taxon>
        <taxon>Tequatrovirus</taxon>
        <taxon>Tequatrovirus sf24</taxon>
    </lineage>
</organism>
<dbReference type="EMBL" id="MF327009">
    <property type="protein sequence ID" value="AUV63499.1"/>
    <property type="molecule type" value="Genomic_DNA"/>
</dbReference>
<protein>
    <recommendedName>
        <fullName evidence="4">Thioredoxin</fullName>
    </recommendedName>
</protein>
<dbReference type="InterPro" id="IPR055659">
    <property type="entry name" value="DUF7235"/>
</dbReference>
<evidence type="ECO:0000313" key="2">
    <source>
        <dbReference type="EMBL" id="AUV63499.1"/>
    </source>
</evidence>
<name>A0A2K9VMG1_9CAUD</name>
<keyword evidence="1" id="KW-0175">Coiled coil</keyword>
<proteinExistence type="predicted"/>
<dbReference type="Proteomes" id="UP000240361">
    <property type="component" value="Segment"/>
</dbReference>
<reference evidence="2 3" key="1">
    <citation type="submission" date="2017-06" db="EMBL/GenBank/DDBJ databases">
        <title>The isolation and characterization of 16 novel Shigella-infecting phages from the environment.</title>
        <authorList>
            <person name="Doore S.M."/>
            <person name="Schrad J.R."/>
            <person name="Dover J.A."/>
            <person name="Parent K.N."/>
        </authorList>
    </citation>
    <scope>NUCLEOTIDE SEQUENCE [LARGE SCALE GENOMIC DNA]</scope>
</reference>
<dbReference type="Pfam" id="PF23882">
    <property type="entry name" value="DUF7235"/>
    <property type="match status" value="2"/>
</dbReference>
<accession>A0A2K9VMG1</accession>
<evidence type="ECO:0000256" key="1">
    <source>
        <dbReference type="SAM" id="Coils"/>
    </source>
</evidence>
<gene>
    <name evidence="2" type="ORF">Sf25_gp219</name>
</gene>
<feature type="coiled-coil region" evidence="1">
    <location>
        <begin position="371"/>
        <end position="419"/>
    </location>
</feature>
<sequence>MKTRSQIEDMIRNASYTRDVMTFLCQNNLDPDKVNRDIHFKYMNSSEWLRHFSKAGYITQMTAREQLTDFCKTIDYKNPLFVQGVGQSKVDLSSGFFNPNHYRIEWRFIALFRRQLKQILSTASRLKGSDINLKNLKFDGYTLQMEVRPLKENNRTARISFKPNTKNSLSICECLKSQLTEAFKYMDVVAAVQSKISQHFERFKLDTTTYELDMIVSFKYDFLRKDEVTQEKKQEVQDNLNLNLSNYSSNDPKFWMYSSGNKDAWKFNKVNFLPIQSKISQHFERFKLDTTTYELDMIVSFKYDFLRKDEVTQEKKQEVQDNLNLNLSNYSSNDPKFWMYSSGNKDAWKFNKVNFLPIENPSLKPVEKWHADAIEKSLKAVDDELVKATNEVLEAEKMLEKAQEKVKNLTKQRSKLNNALNALN</sequence>
<evidence type="ECO:0008006" key="4">
    <source>
        <dbReference type="Google" id="ProtNLM"/>
    </source>
</evidence>
<evidence type="ECO:0000313" key="3">
    <source>
        <dbReference type="Proteomes" id="UP000240361"/>
    </source>
</evidence>